<accession>E6Q6B7</accession>
<dbReference type="EMBL" id="CABO01000041">
    <property type="protein sequence ID" value="CBI02742.1"/>
    <property type="molecule type" value="Genomic_DNA"/>
</dbReference>
<dbReference type="InterPro" id="IPR011486">
    <property type="entry name" value="BBP2"/>
</dbReference>
<name>E6Q6B7_9ZZZZ</name>
<reference evidence="1" key="1">
    <citation type="submission" date="2009-10" db="EMBL/GenBank/DDBJ databases">
        <title>Diversity of trophic interactions inside an arsenic-rich microbial ecosystem.</title>
        <authorList>
            <person name="Bertin P.N."/>
            <person name="Heinrich-Salmeron A."/>
            <person name="Pelletier E."/>
            <person name="Goulhen-Chollet F."/>
            <person name="Arsene-Ploetze F."/>
            <person name="Gallien S."/>
            <person name="Calteau A."/>
            <person name="Vallenet D."/>
            <person name="Casiot C."/>
            <person name="Chane-Woon-Ming B."/>
            <person name="Giloteaux L."/>
            <person name="Barakat M."/>
            <person name="Bonnefoy V."/>
            <person name="Bruneel O."/>
            <person name="Chandler M."/>
            <person name="Cleiss J."/>
            <person name="Duran R."/>
            <person name="Elbaz-Poulichet F."/>
            <person name="Fonknechten N."/>
            <person name="Lauga B."/>
            <person name="Mornico D."/>
            <person name="Ortet P."/>
            <person name="Schaeffer C."/>
            <person name="Siguier P."/>
            <person name="Alexander Thil Smith A."/>
            <person name="Van Dorsselaer A."/>
            <person name="Weissenbach J."/>
            <person name="Medigue C."/>
            <person name="Le Paslier D."/>
        </authorList>
    </citation>
    <scope>NUCLEOTIDE SEQUENCE</scope>
</reference>
<comment type="caution">
    <text evidence="1">The sequence shown here is derived from an EMBL/GenBank/DDBJ whole genome shotgun (WGS) entry which is preliminary data.</text>
</comment>
<organism evidence="1">
    <name type="scientific">mine drainage metagenome</name>
    <dbReference type="NCBI Taxonomy" id="410659"/>
    <lineage>
        <taxon>unclassified sequences</taxon>
        <taxon>metagenomes</taxon>
        <taxon>ecological metagenomes</taxon>
    </lineage>
</organism>
<dbReference type="Pfam" id="PF07642">
    <property type="entry name" value="BBP2"/>
    <property type="match status" value="1"/>
</dbReference>
<protein>
    <recommendedName>
        <fullName evidence="2">Porin</fullName>
    </recommendedName>
</protein>
<proteinExistence type="predicted"/>
<evidence type="ECO:0008006" key="2">
    <source>
        <dbReference type="Google" id="ProtNLM"/>
    </source>
</evidence>
<dbReference type="AlphaFoldDB" id="E6Q6B7"/>
<gene>
    <name evidence="1" type="ORF">CARN4_2586</name>
</gene>
<evidence type="ECO:0000313" key="1">
    <source>
        <dbReference type="EMBL" id="CBI02742.1"/>
    </source>
</evidence>
<sequence>MQNAFAIALALGALIAVRATAVAAPSPAPSPQPSVHVSGVYSIVAFRSFGANASGALDTPTGSDLTERADIGNLLLNVTASDAKFSGAATIGGYAFPTVGAALNPTFQSGANTSLYGALPLLDLAYAPNEHLSFMAGKLSSMLGPENAFTYQNVNIERGIGWALEPAVTRGARLTYTTGAWSAAIEDDDGFYSGHYGSLSWMLAYAPSAASSLSFAAVEPPIGAVPNATTTIANKSEYDLMYSRVIGKWSLQPYLLFVRSPAAASLGYMANERASLAALLGSYAFSSRFSLGFRYENARDASAPNALGANADLLGYGPGSAAQSFTLTPAYHLGTLFVRAEVARVVLSGFTAGLGFGSSGTSNTQTRIGLELGVQP</sequence>